<evidence type="ECO:0000256" key="1">
    <source>
        <dbReference type="ARBA" id="ARBA00022692"/>
    </source>
</evidence>
<evidence type="ECO:0000256" key="6">
    <source>
        <dbReference type="SAM" id="Phobius"/>
    </source>
</evidence>
<keyword evidence="4 6" id="KW-0472">Membrane</keyword>
<evidence type="ECO:0000256" key="4">
    <source>
        <dbReference type="ARBA" id="ARBA00023136"/>
    </source>
</evidence>
<accession>V5IBU7</accession>
<evidence type="ECO:0000313" key="7">
    <source>
        <dbReference type="EMBL" id="JAB69651.1"/>
    </source>
</evidence>
<reference evidence="7" key="1">
    <citation type="journal article" date="2015" name="Sci. Rep.">
        <title>Tissue- and time-dependent transcription in Ixodes ricinus salivary glands and midguts when blood feeding on the vertebrate host.</title>
        <authorList>
            <person name="Kotsyfakis M."/>
            <person name="Schwarz A."/>
            <person name="Erhart J."/>
            <person name="Ribeiro J.M."/>
        </authorList>
    </citation>
    <scope>NUCLEOTIDE SEQUENCE</scope>
    <source>
        <tissue evidence="7">Salivary gland and midgut</tissue>
    </source>
</reference>
<dbReference type="InterPro" id="IPR019013">
    <property type="entry name" value="Vma21"/>
</dbReference>
<feature type="transmembrane region" description="Helical" evidence="6">
    <location>
        <begin position="48"/>
        <end position="68"/>
    </location>
</feature>
<protein>
    <submittedName>
        <fullName evidence="7">Putative secreted protein</fullName>
    </submittedName>
</protein>
<evidence type="ECO:0000256" key="3">
    <source>
        <dbReference type="ARBA" id="ARBA00022989"/>
    </source>
</evidence>
<dbReference type="GO" id="GO:0070072">
    <property type="term" value="P:vacuolar proton-transporting V-type ATPase complex assembly"/>
    <property type="evidence" value="ECO:0007669"/>
    <property type="project" value="InterPro"/>
</dbReference>
<dbReference type="EMBL" id="GANP01014817">
    <property type="protein sequence ID" value="JAB69651.1"/>
    <property type="molecule type" value="mRNA"/>
</dbReference>
<proteinExistence type="evidence at transcript level"/>
<dbReference type="AlphaFoldDB" id="V5IBU7"/>
<name>V5IBU7_IXORI</name>
<evidence type="ECO:0000256" key="5">
    <source>
        <dbReference type="ARBA" id="ARBA00023329"/>
    </source>
</evidence>
<sequence>MLNRLSRGSPLKTLLFYTVLMVTVPISAFFVAQWTMGHWFDMSVTGSSIGATIISVLCVHVILALFVYEAYHEDFVGSAVAVATEGGLSMSEH</sequence>
<keyword evidence="1 6" id="KW-0812">Transmembrane</keyword>
<dbReference type="Pfam" id="PF09446">
    <property type="entry name" value="VMA21"/>
    <property type="match status" value="1"/>
</dbReference>
<keyword evidence="2" id="KW-0256">Endoplasmic reticulum</keyword>
<dbReference type="GO" id="GO:0031410">
    <property type="term" value="C:cytoplasmic vesicle"/>
    <property type="evidence" value="ECO:0007669"/>
    <property type="project" value="UniProtKB-KW"/>
</dbReference>
<keyword evidence="3 6" id="KW-1133">Transmembrane helix</keyword>
<feature type="transmembrane region" description="Helical" evidence="6">
    <location>
        <begin position="14"/>
        <end position="36"/>
    </location>
</feature>
<evidence type="ECO:0000256" key="2">
    <source>
        <dbReference type="ARBA" id="ARBA00022824"/>
    </source>
</evidence>
<organism evidence="7">
    <name type="scientific">Ixodes ricinus</name>
    <name type="common">Common tick</name>
    <name type="synonym">Acarus ricinus</name>
    <dbReference type="NCBI Taxonomy" id="34613"/>
    <lineage>
        <taxon>Eukaryota</taxon>
        <taxon>Metazoa</taxon>
        <taxon>Ecdysozoa</taxon>
        <taxon>Arthropoda</taxon>
        <taxon>Chelicerata</taxon>
        <taxon>Arachnida</taxon>
        <taxon>Acari</taxon>
        <taxon>Parasitiformes</taxon>
        <taxon>Ixodida</taxon>
        <taxon>Ixodoidea</taxon>
        <taxon>Ixodidae</taxon>
        <taxon>Ixodinae</taxon>
        <taxon>Ixodes</taxon>
    </lineage>
</organism>
<keyword evidence="5" id="KW-0968">Cytoplasmic vesicle</keyword>